<keyword evidence="1" id="KW-1133">Transmembrane helix</keyword>
<organism evidence="3 4">
    <name type="scientific">Desulfosudis oleivorans (strain DSM 6200 / JCM 39069 / Hxd3)</name>
    <name type="common">Desulfococcus oleovorans</name>
    <dbReference type="NCBI Taxonomy" id="96561"/>
    <lineage>
        <taxon>Bacteria</taxon>
        <taxon>Pseudomonadati</taxon>
        <taxon>Thermodesulfobacteriota</taxon>
        <taxon>Desulfobacteria</taxon>
        <taxon>Desulfobacterales</taxon>
        <taxon>Desulfosudaceae</taxon>
        <taxon>Desulfosudis</taxon>
    </lineage>
</organism>
<dbReference type="eggNOG" id="COG0699">
    <property type="taxonomic scope" value="Bacteria"/>
</dbReference>
<dbReference type="KEGG" id="dol:Dole_1083"/>
<proteinExistence type="predicted"/>
<evidence type="ECO:0000256" key="1">
    <source>
        <dbReference type="SAM" id="Phobius"/>
    </source>
</evidence>
<dbReference type="OrthoDB" id="1100581at2"/>
<dbReference type="PANTHER" id="PTHR43681:SF1">
    <property type="entry name" value="SARCALUMENIN"/>
    <property type="match status" value="1"/>
</dbReference>
<feature type="transmembrane region" description="Helical" evidence="1">
    <location>
        <begin position="339"/>
        <end position="363"/>
    </location>
</feature>
<name>A8ZX34_DESOH</name>
<sequence>MNKAEKSDASMYTENYIRSLQAELLELVENRMTPIALRYGYSDSPLESKIKWRPLVLIIGNYSSGKSTLINDFLGADIQATGQAPTDDSFTVLTCDETALDEDGIRVTEHRDGKYLLANQEFPFEGMKRHGQQFASHFCLKKVNSPFLKNFAIIDTPGMLDSITERDRGYNYQEVVGDLAHIADLVLVMFDPHKAGTVREAHISLRDTLPAHTFEDRVLFVLNRIDECASLTDLLRVYGTLCWNLSQITGRKDIPPIRLTYSQRAAAQAGANGRRPETAAYLSLLENQRDELKTALMQAPRYHLDHLATFLETHSERLSLILETLLAYGKKRRGALARFSLAGLLVSLVAGAGAGMGLLQGGLLPLSPLLYSAGGIGAALVFVLWMTVARRYFMARFHARQTAAAGTLVPLENQYRKETWQAVKTVVTGFLQKTGGRFSLGTVGYEHGVIKEIEEAETKEIREALNEIAAMKNSPPFNPSLAYQAFLEKNKGSA</sequence>
<dbReference type="InterPro" id="IPR022812">
    <property type="entry name" value="Dynamin"/>
</dbReference>
<dbReference type="SUPFAM" id="SSF52540">
    <property type="entry name" value="P-loop containing nucleoside triphosphate hydrolases"/>
    <property type="match status" value="1"/>
</dbReference>
<evidence type="ECO:0000313" key="4">
    <source>
        <dbReference type="Proteomes" id="UP000008561"/>
    </source>
</evidence>
<evidence type="ECO:0000259" key="2">
    <source>
        <dbReference type="Pfam" id="PF00350"/>
    </source>
</evidence>
<gene>
    <name evidence="3" type="ordered locus">Dole_1083</name>
</gene>
<protein>
    <recommendedName>
        <fullName evidence="2">Dynamin N-terminal domain-containing protein</fullName>
    </recommendedName>
</protein>
<dbReference type="Proteomes" id="UP000008561">
    <property type="component" value="Chromosome"/>
</dbReference>
<dbReference type="PRINTS" id="PR00195">
    <property type="entry name" value="DYNAMIN"/>
</dbReference>
<dbReference type="EMBL" id="CP000859">
    <property type="protein sequence ID" value="ABW66890.1"/>
    <property type="molecule type" value="Genomic_DNA"/>
</dbReference>
<dbReference type="InterPro" id="IPR051943">
    <property type="entry name" value="TRAFAC_Dynamin-like_GTPase"/>
</dbReference>
<accession>A8ZX34</accession>
<keyword evidence="4" id="KW-1185">Reference proteome</keyword>
<dbReference type="AlphaFoldDB" id="A8ZX34"/>
<keyword evidence="1" id="KW-0812">Transmembrane</keyword>
<dbReference type="Pfam" id="PF00350">
    <property type="entry name" value="Dynamin_N"/>
    <property type="match status" value="1"/>
</dbReference>
<reference evidence="3 4" key="1">
    <citation type="submission" date="2007-10" db="EMBL/GenBank/DDBJ databases">
        <title>Complete sequence of Desulfococcus oleovorans Hxd3.</title>
        <authorList>
            <consortium name="US DOE Joint Genome Institute"/>
            <person name="Copeland A."/>
            <person name="Lucas S."/>
            <person name="Lapidus A."/>
            <person name="Barry K."/>
            <person name="Glavina del Rio T."/>
            <person name="Dalin E."/>
            <person name="Tice H."/>
            <person name="Pitluck S."/>
            <person name="Kiss H."/>
            <person name="Brettin T."/>
            <person name="Bruce D."/>
            <person name="Detter J.C."/>
            <person name="Han C."/>
            <person name="Schmutz J."/>
            <person name="Larimer F."/>
            <person name="Land M."/>
            <person name="Hauser L."/>
            <person name="Kyrpides N."/>
            <person name="Kim E."/>
            <person name="Wawrik B."/>
            <person name="Richardson P."/>
        </authorList>
    </citation>
    <scope>NUCLEOTIDE SEQUENCE [LARGE SCALE GENOMIC DNA]</scope>
    <source>
        <strain evidence="4">DSM 6200 / JCM 39069 / Hxd3</strain>
    </source>
</reference>
<dbReference type="InterPro" id="IPR045063">
    <property type="entry name" value="Dynamin_N"/>
</dbReference>
<dbReference type="PANTHER" id="PTHR43681">
    <property type="entry name" value="TRANSMEMBRANE GTPASE FZO"/>
    <property type="match status" value="1"/>
</dbReference>
<keyword evidence="1" id="KW-0472">Membrane</keyword>
<dbReference type="InterPro" id="IPR027417">
    <property type="entry name" value="P-loop_NTPase"/>
</dbReference>
<dbReference type="RefSeq" id="WP_012174508.1">
    <property type="nucleotide sequence ID" value="NC_009943.1"/>
</dbReference>
<dbReference type="HOGENOM" id="CLU_551784_0_0_7"/>
<evidence type="ECO:0000313" key="3">
    <source>
        <dbReference type="EMBL" id="ABW66890.1"/>
    </source>
</evidence>
<feature type="domain" description="Dynamin N-terminal" evidence="2">
    <location>
        <begin position="56"/>
        <end position="224"/>
    </location>
</feature>
<dbReference type="STRING" id="96561.Dole_1083"/>
<feature type="transmembrane region" description="Helical" evidence="1">
    <location>
        <begin position="369"/>
        <end position="388"/>
    </location>
</feature>
<dbReference type="Gene3D" id="3.40.50.300">
    <property type="entry name" value="P-loop containing nucleotide triphosphate hydrolases"/>
    <property type="match status" value="1"/>
</dbReference>